<reference evidence="1" key="1">
    <citation type="submission" date="2014-12" db="EMBL/GenBank/DDBJ databases">
        <title>Genome Sequence of Valsa Canker Pathogens Uncovers a Specific Adaption of Colonization on Woody Bark.</title>
        <authorList>
            <person name="Yin Z."/>
            <person name="Liu H."/>
            <person name="Gao X."/>
            <person name="Li Z."/>
            <person name="Song N."/>
            <person name="Ke X."/>
            <person name="Dai Q."/>
            <person name="Wu Y."/>
            <person name="Sun Y."/>
            <person name="Xu J.-R."/>
            <person name="Kang Z.K."/>
            <person name="Wang L."/>
            <person name="Huang L."/>
        </authorList>
    </citation>
    <scope>NUCLEOTIDE SEQUENCE [LARGE SCALE GENOMIC DNA]</scope>
    <source>
        <strain evidence="1">03-8</strain>
    </source>
</reference>
<dbReference type="EMBL" id="CM003098">
    <property type="protein sequence ID" value="KUI64701.1"/>
    <property type="molecule type" value="Genomic_DNA"/>
</dbReference>
<protein>
    <submittedName>
        <fullName evidence="1">Uncharacterized protein</fullName>
    </submittedName>
</protein>
<dbReference type="Proteomes" id="UP000078559">
    <property type="component" value="Chromosome 1"/>
</dbReference>
<proteinExistence type="predicted"/>
<sequence>MDGQVFRIEGAAVRVVHPPSHSHDHIRTAASRGAGVDEDVAELALEPFMEEVLRRLAAREWKRGLRDQGWGESVVNGNMANCTLGIPVKPRTAPTTGNTERAMCNHAQHATSACTEPNRAASDPDADEASSPNCVVLIGAITSQVKGTMAGQWRRGGQRGPGRVLTAVPRRVRIDPAGGHAYGRAGMQAWL</sequence>
<organism evidence="1 2">
    <name type="scientific">Cytospora mali</name>
    <name type="common">Apple Valsa canker fungus</name>
    <name type="synonym">Valsa mali</name>
    <dbReference type="NCBI Taxonomy" id="578113"/>
    <lineage>
        <taxon>Eukaryota</taxon>
        <taxon>Fungi</taxon>
        <taxon>Dikarya</taxon>
        <taxon>Ascomycota</taxon>
        <taxon>Pezizomycotina</taxon>
        <taxon>Sordariomycetes</taxon>
        <taxon>Sordariomycetidae</taxon>
        <taxon>Diaporthales</taxon>
        <taxon>Cytosporaceae</taxon>
        <taxon>Cytospora</taxon>
    </lineage>
</organism>
<dbReference type="AlphaFoldDB" id="A0A194VKL5"/>
<keyword evidence="2" id="KW-1185">Reference proteome</keyword>
<evidence type="ECO:0000313" key="2">
    <source>
        <dbReference type="Proteomes" id="UP000078559"/>
    </source>
</evidence>
<evidence type="ECO:0000313" key="1">
    <source>
        <dbReference type="EMBL" id="KUI64701.1"/>
    </source>
</evidence>
<accession>A0A194VKL5</accession>
<gene>
    <name evidence="1" type="ORF">VM1G_01000</name>
</gene>
<name>A0A194VKL5_CYTMA</name>